<dbReference type="InterPro" id="IPR015943">
    <property type="entry name" value="WD40/YVTN_repeat-like_dom_sf"/>
</dbReference>
<feature type="compositionally biased region" description="Low complexity" evidence="4">
    <location>
        <begin position="1356"/>
        <end position="1373"/>
    </location>
</feature>
<feature type="region of interest" description="Disordered" evidence="4">
    <location>
        <begin position="1339"/>
        <end position="1373"/>
    </location>
</feature>
<protein>
    <recommendedName>
        <fullName evidence="5">Nephrocystin 3-like N-terminal domain-containing protein</fullName>
    </recommendedName>
</protein>
<feature type="region of interest" description="Disordered" evidence="4">
    <location>
        <begin position="1188"/>
        <end position="1209"/>
    </location>
</feature>
<dbReference type="SMART" id="SM00320">
    <property type="entry name" value="WD40"/>
    <property type="match status" value="9"/>
</dbReference>
<dbReference type="OrthoDB" id="1367865at2759"/>
<feature type="compositionally biased region" description="Low complexity" evidence="4">
    <location>
        <begin position="381"/>
        <end position="393"/>
    </location>
</feature>
<dbReference type="InterPro" id="IPR001680">
    <property type="entry name" value="WD40_rpt"/>
</dbReference>
<feature type="compositionally biased region" description="Basic and acidic residues" evidence="4">
    <location>
        <begin position="2275"/>
        <end position="2284"/>
    </location>
</feature>
<feature type="compositionally biased region" description="Low complexity" evidence="4">
    <location>
        <begin position="1190"/>
        <end position="1209"/>
    </location>
</feature>
<dbReference type="EMBL" id="JAEHOC010000070">
    <property type="protein sequence ID" value="KAG2424003.1"/>
    <property type="molecule type" value="Genomic_DNA"/>
</dbReference>
<dbReference type="Pfam" id="PF24883">
    <property type="entry name" value="NPHP3_N"/>
    <property type="match status" value="1"/>
</dbReference>
<dbReference type="PANTHER" id="PTHR19879:SF9">
    <property type="entry name" value="TRANSCRIPTION INITIATION FACTOR TFIID SUBUNIT 5"/>
    <property type="match status" value="1"/>
</dbReference>
<feature type="region of interest" description="Disordered" evidence="4">
    <location>
        <begin position="1413"/>
        <end position="1438"/>
    </location>
</feature>
<dbReference type="PROSITE" id="PS00678">
    <property type="entry name" value="WD_REPEATS_1"/>
    <property type="match status" value="1"/>
</dbReference>
<feature type="region of interest" description="Disordered" evidence="4">
    <location>
        <begin position="1633"/>
        <end position="1668"/>
    </location>
</feature>
<feature type="repeat" description="WD" evidence="3">
    <location>
        <begin position="1574"/>
        <end position="1605"/>
    </location>
</feature>
<feature type="repeat" description="WD" evidence="3">
    <location>
        <begin position="1888"/>
        <end position="1919"/>
    </location>
</feature>
<feature type="region of interest" description="Disordered" evidence="4">
    <location>
        <begin position="2275"/>
        <end position="2332"/>
    </location>
</feature>
<dbReference type="Pfam" id="PF00400">
    <property type="entry name" value="WD40"/>
    <property type="match status" value="5"/>
</dbReference>
<dbReference type="Gene3D" id="2.130.10.10">
    <property type="entry name" value="YVTN repeat-like/Quinoprotein amine dehydrogenase"/>
    <property type="match status" value="6"/>
</dbReference>
<feature type="compositionally biased region" description="Gly residues" evidence="4">
    <location>
        <begin position="1344"/>
        <end position="1355"/>
    </location>
</feature>
<evidence type="ECO:0000256" key="3">
    <source>
        <dbReference type="PROSITE-ProRule" id="PRU00221"/>
    </source>
</evidence>
<feature type="region of interest" description="Disordered" evidence="4">
    <location>
        <begin position="1243"/>
        <end position="1267"/>
    </location>
</feature>
<reference evidence="6" key="1">
    <citation type="journal article" date="2020" name="bioRxiv">
        <title>Comparative genomics of Chlamydomonas.</title>
        <authorList>
            <person name="Craig R.J."/>
            <person name="Hasan A.R."/>
            <person name="Ness R.W."/>
            <person name="Keightley P.D."/>
        </authorList>
    </citation>
    <scope>NUCLEOTIDE SEQUENCE</scope>
    <source>
        <strain evidence="6">SAG 7.73</strain>
    </source>
</reference>
<feature type="region of interest" description="Disordered" evidence="4">
    <location>
        <begin position="542"/>
        <end position="611"/>
    </location>
</feature>
<feature type="repeat" description="WD" evidence="3">
    <location>
        <begin position="2007"/>
        <end position="2048"/>
    </location>
</feature>
<proteinExistence type="predicted"/>
<dbReference type="PROSITE" id="PS50082">
    <property type="entry name" value="WD_REPEATS_2"/>
    <property type="match status" value="5"/>
</dbReference>
<dbReference type="Proteomes" id="UP000650467">
    <property type="component" value="Unassembled WGS sequence"/>
</dbReference>
<dbReference type="InterPro" id="IPR011047">
    <property type="entry name" value="Quinoprotein_ADH-like_sf"/>
</dbReference>
<sequence length="2332" mass="234538">MTLWHLTALTVRPGDFDSKQSSSSAACTAASSTSMGCGASKNARAPSFRATETLQDEDDEAYWHLYVPWAHEDGDLGLTPDSLRPEAAVAAAAAAAARPQGSGAVRLSFLLDFVTHRLPFGEPDMATWAVVHSIIQPATANTGGAYVALPEVADAAQPPSSPAPYYFVSHAWSRPLREAVALLAHHFRGHDPRGVWVWMDLFALRQEPYGGKGGPDLALVEAAVRHSGGVLLCLDELAVALRRTWCLYEAWLGAVAPPLPLDGRAPAPAAAAAAGAAGAGAAGGWAAGEQLPPVGVVALTPRALLPEERARLFSKIDVRESRCKYRTDRDALLAAARAGISNASTAGSAGAAGGLDAVSGVLRLALALGPQAPGPYPELHPGPSSSGSSSGLGGAAALAAGGAPGGRLALVPELWDMRVVDEWLALPQSDKRHQALVLYGPAASGKSVAAAAAAAHLARRHGLPVAAHFCSVSDVRSLCPIGLVVDLALQLSRLPAPLGPRLTRAYAALPPPLLADLLSANNGQAAVEAAVEALLVQPLQKLQQPDDDDEQDERDDEAAAEAAAARLGRGGVQADNDDVGRPGGGCDEDADEAEGGGGGGEGGGGGIAGARSMRMPAPRLAMPKAIILIIDGIDQADGAIVGGAAPYDNQVLQLIEEHLPKLPTFVRLLLTSRSLAYLVPRLAQRLTPAEAAPQALRPPGPFMRTIRLALAAADPSLTRRQRAATASGLVARAKGSLLHIKMALAYWELEREVAEAVAEEERRLAAAMAARKAAKAAGAGGHTTHGGGVTVSGGGGGGGAWSLSGGLGAGGVGVGGEAAGAGPSLERSSTNRSTASKWQLSLSELPSSLHSLFERYLGLRLRMLESSELRHRVAALLAVLAAAREPLTAVQAAAALAGGGGGGPGGLQPAVSLSGQPQGAMGPERVLSDLARRGLGVLVRLRTGPEAGRRPGHAATELLVLHSAVSEWLQAKPRVLLGGTVVVDVAAGHRALAAYCRDDSLGCLDRGRLAPHPYSARHLFLHVGLAALAASAPEPDSLSPISTVTATTARSSAAALRRRSSTNSAANAAAVALATALAAAAAAADWISTLELLLQRLDLWGAIYTAGAGAAARWVVMALAALPMCAIASADPACTDSVLLMLLAETRRWLLLHHDRLMWYPGAVIASAASMPDDCILRGRALEFSAGSDSATQQARGQTTAAGQTTASGGAAGAGGASAAAANAPITALMQLSSPVQLEGGGWGGAEASWGGGGDGAAGGGGGGGGAPCQADRHSLVLLSTGDRWSCCVQSLRTGPGRVLGVAMQPAGKLVATLHDDGRGVVLWDLWGGRPLMTMAHSQHLAPAGGGGGGSGRQSGAGASSSSGQAAAPARPSQLLFTPDGRKLLCAARTLMVWEVATGHLLYELHKPLPAAGGGRGGGAAAGSGRQRGGGARGSQGGGIGPGGVAAAAGGEVDVDGHVTAIALSPAGGRVAVGHVNGATRVWDVPSGQLLSSIPPPPHRRPVSALAFSLPLGATLCVAHGDGAGPDVPMRATAGAPVGEEELGNVPTALIKSDELTIHVWKVAAGSPKELEVLKGHTGRVNTLAFSTHDLNMITGSADETVRTWWDDPKTPQSDYRQLFILGGAGQGAVYALGFTPAPPPPPLPSPAANGSSSGGGGGGGKGRDAAAGEVTETPLLDFAAPSFASLAAAAIGGIITARDLDDSDNASVSTLTTNAGGAVGAGGVAGEGGGILGADPYGGGGGGIDEESKPNPDDLPLMAYSTGSGVIRLWSPKAQKQVGLLRGMDGPVHSLSFNADGRLLAAADSSDAGVVRVWDIGGVSVRDPADSTPSTGAGGLALKLPVEALALSPDGKRLAIVCADLTKECVRVVDVFSGKRLATMAPGGSAGGGHSGKVNAVAWSWDSSRLATGSDDLSVRVWYVSPPNPPPGNTLAAAAAIVESELLQQQQSGVVGSSSSSSKLRLLQGSSSGGGAAGDEGAATAGAEGADAAATAGGLPSKPGACQLVLTGHHRKVQCVSWAHSGRRLASGGYDQMVRIWDAASGEQLLLIYQLAWVAALAWAPDDSRLASGAGGKSVYMFNATTGKQLAAFNGNTHSLPAGAAAAAKPQTASGAAAAGAGGAAPAAAAPAEGGAAAAVEDDSTWMSSIRFNPDGTLLATRDCHGEVGLWDVAGPARLRPLRSLEGAWREAAFDPRAGDLLLFDFAATGALLTHAIGARSLPLGRCALRSVALSHPLLQFRGRSADTALGHNAAVLLSADNRAFFFVTGQHMAEQRRDAARAEREAIAAAASSGPPGREGGASATTSGGGGAGLSMSPSLVLGTRGADLQLPTR</sequence>
<dbReference type="InterPro" id="IPR027417">
    <property type="entry name" value="P-loop_NTPase"/>
</dbReference>
<evidence type="ECO:0000313" key="6">
    <source>
        <dbReference type="EMBL" id="KAG2424003.1"/>
    </source>
</evidence>
<feature type="repeat" description="WD" evidence="3">
    <location>
        <begin position="2137"/>
        <end position="2170"/>
    </location>
</feature>
<dbReference type="InterPro" id="IPR056884">
    <property type="entry name" value="NPHP3-like_N"/>
</dbReference>
<feature type="compositionally biased region" description="Low complexity" evidence="4">
    <location>
        <begin position="2285"/>
        <end position="2304"/>
    </location>
</feature>
<evidence type="ECO:0000256" key="1">
    <source>
        <dbReference type="ARBA" id="ARBA00022574"/>
    </source>
</evidence>
<keyword evidence="7" id="KW-1185">Reference proteome</keyword>
<name>A0A835VSA2_CHLIN</name>
<evidence type="ECO:0000256" key="2">
    <source>
        <dbReference type="ARBA" id="ARBA00022737"/>
    </source>
</evidence>
<dbReference type="InterPro" id="IPR019775">
    <property type="entry name" value="WD40_repeat_CS"/>
</dbReference>
<feature type="compositionally biased region" description="Pro residues" evidence="4">
    <location>
        <begin position="1637"/>
        <end position="1646"/>
    </location>
</feature>
<dbReference type="SUPFAM" id="SSF50998">
    <property type="entry name" value="Quinoprotein alcohol dehydrogenase-like"/>
    <property type="match status" value="2"/>
</dbReference>
<dbReference type="PROSITE" id="PS50294">
    <property type="entry name" value="WD_REPEATS_REGION"/>
    <property type="match status" value="3"/>
</dbReference>
<evidence type="ECO:0000256" key="4">
    <source>
        <dbReference type="SAM" id="MobiDB-lite"/>
    </source>
</evidence>
<feature type="compositionally biased region" description="Gly residues" evidence="4">
    <location>
        <begin position="595"/>
        <end position="608"/>
    </location>
</feature>
<dbReference type="PANTHER" id="PTHR19879">
    <property type="entry name" value="TRANSCRIPTION INITIATION FACTOR TFIID"/>
    <property type="match status" value="1"/>
</dbReference>
<evidence type="ECO:0000313" key="7">
    <source>
        <dbReference type="Proteomes" id="UP000650467"/>
    </source>
</evidence>
<feature type="region of interest" description="Disordered" evidence="4">
    <location>
        <begin position="373"/>
        <end position="393"/>
    </location>
</feature>
<feature type="compositionally biased region" description="Acidic residues" evidence="4">
    <location>
        <begin position="545"/>
        <end position="559"/>
    </location>
</feature>
<comment type="caution">
    <text evidence="6">The sequence shown here is derived from an EMBL/GenBank/DDBJ whole genome shotgun (WGS) entry which is preliminary data.</text>
</comment>
<feature type="repeat" description="WD" evidence="3">
    <location>
        <begin position="1459"/>
        <end position="1493"/>
    </location>
</feature>
<keyword evidence="2" id="KW-0677">Repeat</keyword>
<feature type="domain" description="Nephrocystin 3-like N-terminal" evidence="5">
    <location>
        <begin position="421"/>
        <end position="501"/>
    </location>
</feature>
<dbReference type="SUPFAM" id="SSF52540">
    <property type="entry name" value="P-loop containing nucleoside triphosphate hydrolases"/>
    <property type="match status" value="1"/>
</dbReference>
<keyword evidence="1 3" id="KW-0853">WD repeat</keyword>
<organism evidence="6 7">
    <name type="scientific">Chlamydomonas incerta</name>
    <dbReference type="NCBI Taxonomy" id="51695"/>
    <lineage>
        <taxon>Eukaryota</taxon>
        <taxon>Viridiplantae</taxon>
        <taxon>Chlorophyta</taxon>
        <taxon>core chlorophytes</taxon>
        <taxon>Chlorophyceae</taxon>
        <taxon>CS clade</taxon>
        <taxon>Chlamydomonadales</taxon>
        <taxon>Chlamydomonadaceae</taxon>
        <taxon>Chlamydomonas</taxon>
    </lineage>
</organism>
<gene>
    <name evidence="6" type="ORF">HXX76_014829</name>
</gene>
<evidence type="ECO:0000259" key="5">
    <source>
        <dbReference type="Pfam" id="PF24883"/>
    </source>
</evidence>
<accession>A0A835VSA2</accession>